<keyword evidence="1" id="KW-0812">Transmembrane</keyword>
<dbReference type="InterPro" id="IPR034571">
    <property type="entry name" value="APEM9"/>
</dbReference>
<protein>
    <submittedName>
        <fullName evidence="2">Uncharacterized protein</fullName>
    </submittedName>
</protein>
<dbReference type="AlphaFoldDB" id="A0AAN7LX79"/>
<dbReference type="Proteomes" id="UP001346149">
    <property type="component" value="Unassembled WGS sequence"/>
</dbReference>
<organism evidence="2 3">
    <name type="scientific">Trapa natans</name>
    <name type="common">Water chestnut</name>
    <dbReference type="NCBI Taxonomy" id="22666"/>
    <lineage>
        <taxon>Eukaryota</taxon>
        <taxon>Viridiplantae</taxon>
        <taxon>Streptophyta</taxon>
        <taxon>Embryophyta</taxon>
        <taxon>Tracheophyta</taxon>
        <taxon>Spermatophyta</taxon>
        <taxon>Magnoliopsida</taxon>
        <taxon>eudicotyledons</taxon>
        <taxon>Gunneridae</taxon>
        <taxon>Pentapetalae</taxon>
        <taxon>rosids</taxon>
        <taxon>malvids</taxon>
        <taxon>Myrtales</taxon>
        <taxon>Lythraceae</taxon>
        <taxon>Trapa</taxon>
    </lineage>
</organism>
<keyword evidence="1" id="KW-0472">Membrane</keyword>
<evidence type="ECO:0000313" key="2">
    <source>
        <dbReference type="EMBL" id="KAK4797623.1"/>
    </source>
</evidence>
<keyword evidence="3" id="KW-1185">Reference proteome</keyword>
<dbReference type="GO" id="GO:0015919">
    <property type="term" value="P:peroxisomal membrane transport"/>
    <property type="evidence" value="ECO:0007669"/>
    <property type="project" value="InterPro"/>
</dbReference>
<keyword evidence="1" id="KW-1133">Transmembrane helix</keyword>
<name>A0AAN7LX79_TRANT</name>
<dbReference type="PANTHER" id="PTHR36361:SF1">
    <property type="entry name" value="PROTEIN APEM9"/>
    <property type="match status" value="1"/>
</dbReference>
<evidence type="ECO:0000313" key="3">
    <source>
        <dbReference type="Proteomes" id="UP001346149"/>
    </source>
</evidence>
<sequence>MVEIAPIEAGDTIWEEIERCESYMVCSMYEDAASMASSILERLRHCTLDVGEDDDFYDMVESAGMVLVQSLRELGRTYDILKQLQTFFGSTAAIPFDVFLTGVCLQISEGSPGVKEILEEFLSGWNYMDAGHYAPADMEENSNYKHFILALEKYVKVTEVYVLTVLGRNSTDVDLAISWVEKAELPEEKRQDLLRRLHSLCSVKATNSELTSEHMLDRNEDALKNETLPIGFPKSIDVKPLSVGENDTKKEILKLYGRTETGFWWFRTINLKFGNTRIVISNGKMLLGCLLLLTVFALRRQGSKIRRFISKQSVSLKNALVDFWKLAFSYQVNPLAAVQPLTSPGTTATIGR</sequence>
<comment type="caution">
    <text evidence="2">The sequence shown here is derived from an EMBL/GenBank/DDBJ whole genome shotgun (WGS) entry which is preliminary data.</text>
</comment>
<dbReference type="PANTHER" id="PTHR36361">
    <property type="entry name" value="PROTEIN APEM9"/>
    <property type="match status" value="1"/>
</dbReference>
<feature type="transmembrane region" description="Helical" evidence="1">
    <location>
        <begin position="278"/>
        <end position="298"/>
    </location>
</feature>
<accession>A0AAN7LX79</accession>
<proteinExistence type="predicted"/>
<dbReference type="EMBL" id="JAXQNO010000005">
    <property type="protein sequence ID" value="KAK4797623.1"/>
    <property type="molecule type" value="Genomic_DNA"/>
</dbReference>
<reference evidence="2 3" key="1">
    <citation type="journal article" date="2023" name="Hortic Res">
        <title>Pangenome of water caltrop reveals structural variations and asymmetric subgenome divergence after allopolyploidization.</title>
        <authorList>
            <person name="Zhang X."/>
            <person name="Chen Y."/>
            <person name="Wang L."/>
            <person name="Yuan Y."/>
            <person name="Fang M."/>
            <person name="Shi L."/>
            <person name="Lu R."/>
            <person name="Comes H.P."/>
            <person name="Ma Y."/>
            <person name="Chen Y."/>
            <person name="Huang G."/>
            <person name="Zhou Y."/>
            <person name="Zheng Z."/>
            <person name="Qiu Y."/>
        </authorList>
    </citation>
    <scope>NUCLEOTIDE SEQUENCE [LARGE SCALE GENOMIC DNA]</scope>
    <source>
        <strain evidence="2">F231</strain>
    </source>
</reference>
<evidence type="ECO:0000256" key="1">
    <source>
        <dbReference type="SAM" id="Phobius"/>
    </source>
</evidence>
<gene>
    <name evidence="2" type="ORF">SAY86_029949</name>
</gene>